<evidence type="ECO:0000313" key="4">
    <source>
        <dbReference type="Proteomes" id="UP000604737"/>
    </source>
</evidence>
<dbReference type="Gene3D" id="3.40.50.620">
    <property type="entry name" value="HUPs"/>
    <property type="match status" value="1"/>
</dbReference>
<dbReference type="EMBL" id="BMYO01000005">
    <property type="protein sequence ID" value="GHD63534.1"/>
    <property type="molecule type" value="Genomic_DNA"/>
</dbReference>
<evidence type="ECO:0000313" key="3">
    <source>
        <dbReference type="EMBL" id="GHD63534.1"/>
    </source>
</evidence>
<keyword evidence="1" id="KW-0812">Transmembrane</keyword>
<dbReference type="PANTHER" id="PTHR30336">
    <property type="entry name" value="INNER MEMBRANE PROTEIN, PROBABLE PERMEASE"/>
    <property type="match status" value="1"/>
</dbReference>
<accession>A0ABQ3H2S7</accession>
<name>A0ABQ3H2S7_9NEIS</name>
<dbReference type="InterPro" id="IPR014729">
    <property type="entry name" value="Rossmann-like_a/b/a_fold"/>
</dbReference>
<feature type="transmembrane region" description="Helical" evidence="1">
    <location>
        <begin position="6"/>
        <end position="33"/>
    </location>
</feature>
<proteinExistence type="predicted"/>
<feature type="domain" description="DUF218" evidence="2">
    <location>
        <begin position="81"/>
        <end position="242"/>
    </location>
</feature>
<keyword evidence="1" id="KW-0472">Membrane</keyword>
<dbReference type="InterPro" id="IPR051599">
    <property type="entry name" value="Cell_Envelope_Assoc"/>
</dbReference>
<dbReference type="InterPro" id="IPR003848">
    <property type="entry name" value="DUF218"/>
</dbReference>
<keyword evidence="4" id="KW-1185">Reference proteome</keyword>
<evidence type="ECO:0000259" key="2">
    <source>
        <dbReference type="Pfam" id="PF02698"/>
    </source>
</evidence>
<gene>
    <name evidence="3" type="ORF">GCM10007350_21060</name>
</gene>
<sequence>MPASAFFAKAAVSTLLLPPTNGLLLILAGAYWLRRRPWPGRILIGTGAALIYALSMPLVANALMGTVEPAPLADAALADSDAIVCLGGGKRFGAYDEPGGEAINNATLVRLRYCARLARKSGLPVLVSGGAPLGGVAEARLMAASLHDDFGVTARWVEAASDDTRDNATLSARILLPRHRRITLVSQAWHLPRATQAYRDAGFTVHPAGTDYANREPFSLLSLLPRSSALHASSVALREITGQVWYNIRRS</sequence>
<organism evidence="3 4">
    <name type="scientific">Jeongeupia chitinilytica</name>
    <dbReference type="NCBI Taxonomy" id="1041641"/>
    <lineage>
        <taxon>Bacteria</taxon>
        <taxon>Pseudomonadati</taxon>
        <taxon>Pseudomonadota</taxon>
        <taxon>Betaproteobacteria</taxon>
        <taxon>Neisseriales</taxon>
        <taxon>Chitinibacteraceae</taxon>
        <taxon>Jeongeupia</taxon>
    </lineage>
</organism>
<dbReference type="PANTHER" id="PTHR30336:SF4">
    <property type="entry name" value="ENVELOPE BIOGENESIS FACTOR ELYC"/>
    <property type="match status" value="1"/>
</dbReference>
<reference evidence="4" key="1">
    <citation type="journal article" date="2019" name="Int. J. Syst. Evol. Microbiol.">
        <title>The Global Catalogue of Microorganisms (GCM) 10K type strain sequencing project: providing services to taxonomists for standard genome sequencing and annotation.</title>
        <authorList>
            <consortium name="The Broad Institute Genomics Platform"/>
            <consortium name="The Broad Institute Genome Sequencing Center for Infectious Disease"/>
            <person name="Wu L."/>
            <person name="Ma J."/>
        </authorList>
    </citation>
    <scope>NUCLEOTIDE SEQUENCE [LARGE SCALE GENOMIC DNA]</scope>
    <source>
        <strain evidence="4">KCTC 23701</strain>
    </source>
</reference>
<dbReference type="Pfam" id="PF02698">
    <property type="entry name" value="DUF218"/>
    <property type="match status" value="1"/>
</dbReference>
<protein>
    <recommendedName>
        <fullName evidence="2">DUF218 domain-containing protein</fullName>
    </recommendedName>
</protein>
<keyword evidence="1" id="KW-1133">Transmembrane helix</keyword>
<evidence type="ECO:0000256" key="1">
    <source>
        <dbReference type="SAM" id="Phobius"/>
    </source>
</evidence>
<dbReference type="Proteomes" id="UP000604737">
    <property type="component" value="Unassembled WGS sequence"/>
</dbReference>
<comment type="caution">
    <text evidence="3">The sequence shown here is derived from an EMBL/GenBank/DDBJ whole genome shotgun (WGS) entry which is preliminary data.</text>
</comment>
<dbReference type="CDD" id="cd06259">
    <property type="entry name" value="YdcF-like"/>
    <property type="match status" value="1"/>
</dbReference>
<feature type="transmembrane region" description="Helical" evidence="1">
    <location>
        <begin position="42"/>
        <end position="64"/>
    </location>
</feature>